<sequence length="176" mass="21130">MLILLIIVVVAAMGIMFAKHIDQRRWQRYQFERDIYFRQYPFQWKGLEQFDLVLNINAQAQKKLINQLMLRPLDGSYIRKASIQREPEYPRQHYTIKVMVQDFTIGYLETKYAELLGENLDQTDFEIGRPIELNAEIIVFEKDDEFACRVKLDLPRDPKTAHQYLIENNQQQFKEK</sequence>
<accession>A0A833PJD6</accession>
<reference evidence="2" key="1">
    <citation type="journal article" date="2020" name="MBio">
        <title>Horizontal gene transfer to a defensive symbiont with a reduced genome amongst a multipartite beetle microbiome.</title>
        <authorList>
            <person name="Waterworth S.C."/>
            <person name="Florez L.V."/>
            <person name="Rees E.R."/>
            <person name="Hertweck C."/>
            <person name="Kaltenpoth M."/>
            <person name="Kwan J.C."/>
        </authorList>
    </citation>
    <scope>NUCLEOTIDE SEQUENCE [LARGE SCALE GENOMIC DNA]</scope>
</reference>
<evidence type="ECO:0000313" key="2">
    <source>
        <dbReference type="Proteomes" id="UP000490535"/>
    </source>
</evidence>
<gene>
    <name evidence="1" type="ORF">GAK29_00338</name>
</gene>
<name>A0A833PJD6_ACIBZ</name>
<comment type="caution">
    <text evidence="1">The sequence shown here is derived from an EMBL/GenBank/DDBJ whole genome shotgun (WGS) entry which is preliminary data.</text>
</comment>
<dbReference type="EMBL" id="WNDP01000004">
    <property type="protein sequence ID" value="KAF1028039.1"/>
    <property type="molecule type" value="Genomic_DNA"/>
</dbReference>
<dbReference type="Proteomes" id="UP000490535">
    <property type="component" value="Unassembled WGS sequence"/>
</dbReference>
<proteinExistence type="predicted"/>
<dbReference type="AlphaFoldDB" id="A0A833PJD6"/>
<organism evidence="1 2">
    <name type="scientific">Acinetobacter bereziniae</name>
    <name type="common">Acinetobacter genomosp. 10</name>
    <dbReference type="NCBI Taxonomy" id="106648"/>
    <lineage>
        <taxon>Bacteria</taxon>
        <taxon>Pseudomonadati</taxon>
        <taxon>Pseudomonadota</taxon>
        <taxon>Gammaproteobacteria</taxon>
        <taxon>Moraxellales</taxon>
        <taxon>Moraxellaceae</taxon>
        <taxon>Acinetobacter</taxon>
    </lineage>
</organism>
<protein>
    <submittedName>
        <fullName evidence="1">Uncharacterized protein</fullName>
    </submittedName>
</protein>
<evidence type="ECO:0000313" key="1">
    <source>
        <dbReference type="EMBL" id="KAF1028039.1"/>
    </source>
</evidence>